<keyword evidence="2" id="KW-1185">Reference proteome</keyword>
<dbReference type="EMBL" id="UYRT01105631">
    <property type="protein sequence ID" value="VDN44334.1"/>
    <property type="molecule type" value="Genomic_DNA"/>
</dbReference>
<evidence type="ECO:0000313" key="2">
    <source>
        <dbReference type="Proteomes" id="UP000271098"/>
    </source>
</evidence>
<protein>
    <submittedName>
        <fullName evidence="1 3">Uncharacterized protein</fullName>
    </submittedName>
</protein>
<reference evidence="3" key="1">
    <citation type="submission" date="2016-06" db="UniProtKB">
        <authorList>
            <consortium name="WormBaseParasite"/>
        </authorList>
    </citation>
    <scope>IDENTIFICATION</scope>
</reference>
<accession>A0A183EX48</accession>
<evidence type="ECO:0000313" key="3">
    <source>
        <dbReference type="WBParaSite" id="GPUH_0002556901-mRNA-1"/>
    </source>
</evidence>
<gene>
    <name evidence="1" type="ORF">GPUH_LOCUS25540</name>
</gene>
<sequence>MSCFGTVDCQTVQSELARNCRSEREVYWELARRHRLALDDDTHRISVDTAIMFDAEKFTGSRNLQLLQQNSFILSS</sequence>
<dbReference type="Proteomes" id="UP000271098">
    <property type="component" value="Unassembled WGS sequence"/>
</dbReference>
<evidence type="ECO:0000313" key="1">
    <source>
        <dbReference type="EMBL" id="VDN44334.1"/>
    </source>
</evidence>
<name>A0A183EX48_9BILA</name>
<reference evidence="1 2" key="2">
    <citation type="submission" date="2018-11" db="EMBL/GenBank/DDBJ databases">
        <authorList>
            <consortium name="Pathogen Informatics"/>
        </authorList>
    </citation>
    <scope>NUCLEOTIDE SEQUENCE [LARGE SCALE GENOMIC DNA]</scope>
</reference>
<proteinExistence type="predicted"/>
<dbReference type="WBParaSite" id="GPUH_0002556901-mRNA-1">
    <property type="protein sequence ID" value="GPUH_0002556901-mRNA-1"/>
    <property type="gene ID" value="GPUH_0002556901"/>
</dbReference>
<dbReference type="AlphaFoldDB" id="A0A183EX48"/>
<organism evidence="3">
    <name type="scientific">Gongylonema pulchrum</name>
    <dbReference type="NCBI Taxonomy" id="637853"/>
    <lineage>
        <taxon>Eukaryota</taxon>
        <taxon>Metazoa</taxon>
        <taxon>Ecdysozoa</taxon>
        <taxon>Nematoda</taxon>
        <taxon>Chromadorea</taxon>
        <taxon>Rhabditida</taxon>
        <taxon>Spirurina</taxon>
        <taxon>Spiruromorpha</taxon>
        <taxon>Spiruroidea</taxon>
        <taxon>Gongylonematidae</taxon>
        <taxon>Gongylonema</taxon>
    </lineage>
</organism>